<dbReference type="InterPro" id="IPR041698">
    <property type="entry name" value="Methyltransf_25"/>
</dbReference>
<evidence type="ECO:0000256" key="2">
    <source>
        <dbReference type="ARBA" id="ARBA00006739"/>
    </source>
</evidence>
<keyword evidence="4 12" id="KW-0808">Transferase</keyword>
<evidence type="ECO:0000256" key="8">
    <source>
        <dbReference type="ARBA" id="ARBA00048689"/>
    </source>
</evidence>
<keyword evidence="3" id="KW-0328">Glycosyltransferase</keyword>
<evidence type="ECO:0000256" key="9">
    <source>
        <dbReference type="ARBA" id="ARBA00048997"/>
    </source>
</evidence>
<dbReference type="GO" id="GO:0032259">
    <property type="term" value="P:methylation"/>
    <property type="evidence" value="ECO:0007669"/>
    <property type="project" value="UniProtKB-KW"/>
</dbReference>
<comment type="catalytic activity">
    <reaction evidence="9">
        <text>an NDP-alpha-D-glucose + (2R)-3-phosphoglycerate = (2R)-2-O-(alpha-D-glucopyranosyl)-3-phospho-glycerate + a ribonucleoside 5'-diphosphate + H(+)</text>
        <dbReference type="Rhea" id="RHEA:47244"/>
        <dbReference type="ChEBI" id="CHEBI:15378"/>
        <dbReference type="ChEBI" id="CHEBI:57930"/>
        <dbReference type="ChEBI" id="CHEBI:58272"/>
        <dbReference type="ChEBI" id="CHEBI:62600"/>
        <dbReference type="ChEBI" id="CHEBI:76533"/>
        <dbReference type="EC" id="2.4.1.266"/>
    </reaction>
    <physiologicalReaction direction="left-to-right" evidence="9">
        <dbReference type="Rhea" id="RHEA:47245"/>
    </physiologicalReaction>
</comment>
<evidence type="ECO:0000256" key="1">
    <source>
        <dbReference type="ARBA" id="ARBA00001946"/>
    </source>
</evidence>
<dbReference type="GO" id="GO:0008168">
    <property type="term" value="F:methyltransferase activity"/>
    <property type="evidence" value="ECO:0007669"/>
    <property type="project" value="UniProtKB-KW"/>
</dbReference>
<dbReference type="Pfam" id="PF00535">
    <property type="entry name" value="Glycos_transf_2"/>
    <property type="match status" value="1"/>
</dbReference>
<dbReference type="Proteomes" id="UP000256388">
    <property type="component" value="Unassembled WGS sequence"/>
</dbReference>
<dbReference type="SUPFAM" id="SSF53448">
    <property type="entry name" value="Nucleotide-diphospho-sugar transferases"/>
    <property type="match status" value="1"/>
</dbReference>
<feature type="domain" description="Glycosyltransferase 2-like" evidence="10">
    <location>
        <begin position="296"/>
        <end position="421"/>
    </location>
</feature>
<evidence type="ECO:0000259" key="10">
    <source>
        <dbReference type="Pfam" id="PF00535"/>
    </source>
</evidence>
<dbReference type="InterPro" id="IPR050256">
    <property type="entry name" value="Glycosyltransferase_2"/>
</dbReference>
<keyword evidence="5" id="KW-0460">Magnesium</keyword>
<dbReference type="CDD" id="cd04179">
    <property type="entry name" value="DPM_DPG-synthase_like"/>
    <property type="match status" value="1"/>
</dbReference>
<evidence type="ECO:0000256" key="3">
    <source>
        <dbReference type="ARBA" id="ARBA00022676"/>
    </source>
</evidence>
<comment type="similarity">
    <text evidence="2">Belongs to the glycosyltransferase 2 family.</text>
</comment>
<evidence type="ECO:0000256" key="5">
    <source>
        <dbReference type="ARBA" id="ARBA00022842"/>
    </source>
</evidence>
<dbReference type="InterPro" id="IPR029063">
    <property type="entry name" value="SAM-dependent_MTases_sf"/>
</dbReference>
<dbReference type="InterPro" id="IPR029044">
    <property type="entry name" value="Nucleotide-diphossugar_trans"/>
</dbReference>
<dbReference type="GO" id="GO:0016757">
    <property type="term" value="F:glycosyltransferase activity"/>
    <property type="evidence" value="ECO:0007669"/>
    <property type="project" value="UniProtKB-KW"/>
</dbReference>
<dbReference type="RefSeq" id="WP_116225515.1">
    <property type="nucleotide sequence ID" value="NZ_AP018437.1"/>
</dbReference>
<keyword evidence="12" id="KW-0489">Methyltransferase</keyword>
<reference evidence="12 13" key="1">
    <citation type="submission" date="2018-08" db="EMBL/GenBank/DDBJ databases">
        <title>Genomic Encyclopedia of Type Strains, Phase IV (KMG-IV): sequencing the most valuable type-strain genomes for metagenomic binning, comparative biology and taxonomic classification.</title>
        <authorList>
            <person name="Goeker M."/>
        </authorList>
    </citation>
    <scope>NUCLEOTIDE SEQUENCE [LARGE SCALE GENOMIC DNA]</scope>
    <source>
        <strain evidence="12 13">DSM 23923</strain>
    </source>
</reference>
<dbReference type="Gene3D" id="3.40.50.150">
    <property type="entry name" value="Vaccinia Virus protein VP39"/>
    <property type="match status" value="1"/>
</dbReference>
<dbReference type="Pfam" id="PF13649">
    <property type="entry name" value="Methyltransf_25"/>
    <property type="match status" value="1"/>
</dbReference>
<evidence type="ECO:0000256" key="7">
    <source>
        <dbReference type="ARBA" id="ARBA00040894"/>
    </source>
</evidence>
<evidence type="ECO:0000313" key="12">
    <source>
        <dbReference type="EMBL" id="REG07036.1"/>
    </source>
</evidence>
<comment type="caution">
    <text evidence="12">The sequence shown here is derived from an EMBL/GenBank/DDBJ whole genome shotgun (WGS) entry which is preliminary data.</text>
</comment>
<evidence type="ECO:0000256" key="4">
    <source>
        <dbReference type="ARBA" id="ARBA00022679"/>
    </source>
</evidence>
<name>A0A347ZVL0_9CHLR</name>
<comment type="catalytic activity">
    <reaction evidence="8">
        <text>(2R)-3-phosphoglycerate + UDP-alpha-D-glucose = (2R)-2-O-(alpha-D-glucopyranosyl)-3-phospho-glycerate + UDP + H(+)</text>
        <dbReference type="Rhea" id="RHEA:31319"/>
        <dbReference type="ChEBI" id="CHEBI:15378"/>
        <dbReference type="ChEBI" id="CHEBI:58223"/>
        <dbReference type="ChEBI" id="CHEBI:58272"/>
        <dbReference type="ChEBI" id="CHEBI:58885"/>
        <dbReference type="ChEBI" id="CHEBI:62600"/>
        <dbReference type="EC" id="2.4.1.266"/>
    </reaction>
    <physiologicalReaction direction="left-to-right" evidence="8">
        <dbReference type="Rhea" id="RHEA:31320"/>
    </physiologicalReaction>
</comment>
<dbReference type="PANTHER" id="PTHR48090">
    <property type="entry name" value="UNDECAPRENYL-PHOSPHATE 4-DEOXY-4-FORMAMIDO-L-ARABINOSE TRANSFERASE-RELATED"/>
    <property type="match status" value="1"/>
</dbReference>
<accession>A0A347ZVL0</accession>
<sequence>MTQIASWDKPELNLELFFCTEVLKLDSLHYGFWEQKEKLDLDSIRRAQQRYTETLLEMIPADVHSILDIGCGIGDNARALKARGYEVTAISPDRNHAAYFETAESEGIHFINTGIENFNSPEKFDLVLMSESQGYFAMDMGFSQSVRHLRPGGYLLVSGIFKQNEQKGFGGSHVEGEYIRCAGDYHLVRKDYIDITDNVLPTLEFANYAYQNYLTPLSQTAQHFVGKGGMRKWQLLKTLFSREFQNFEEVCRYYEEHFNPALFKEKKRYARILFQYQPDARESHLIEKRIDGHPVSMVVSAFNEEGTLGDILSALSACEQVDEIIVIDDGSSDNTSAVIQTAAINKKVVPIFFSQNRGKSHAMVAGALRASGDILVFFDADLSNVESRHIQTLIQPLLEGKADMVIGDPKYSTMMVKYFDPFRPLSGQRALWRSDFLPLVEEIRHSGFGIETLLNLTYKQQKRKILFRSLEGLIHPIKLDKAKPAKATKLYLEEGSQIASALINRAIQKQGFYN</sequence>
<evidence type="ECO:0000259" key="11">
    <source>
        <dbReference type="Pfam" id="PF13649"/>
    </source>
</evidence>
<proteinExistence type="inferred from homology"/>
<keyword evidence="13" id="KW-1185">Reference proteome</keyword>
<comment type="cofactor">
    <cofactor evidence="1">
        <name>Mg(2+)</name>
        <dbReference type="ChEBI" id="CHEBI:18420"/>
    </cofactor>
</comment>
<dbReference type="EMBL" id="QUMS01000003">
    <property type="protein sequence ID" value="REG07036.1"/>
    <property type="molecule type" value="Genomic_DNA"/>
</dbReference>
<feature type="domain" description="Methyltransferase" evidence="11">
    <location>
        <begin position="66"/>
        <end position="153"/>
    </location>
</feature>
<evidence type="ECO:0000313" key="13">
    <source>
        <dbReference type="Proteomes" id="UP000256388"/>
    </source>
</evidence>
<gene>
    <name evidence="12" type="ORF">DFR64_2238</name>
</gene>
<evidence type="ECO:0000256" key="6">
    <source>
        <dbReference type="ARBA" id="ARBA00039022"/>
    </source>
</evidence>
<dbReference type="Gene3D" id="3.90.550.10">
    <property type="entry name" value="Spore Coat Polysaccharide Biosynthesis Protein SpsA, Chain A"/>
    <property type="match status" value="1"/>
</dbReference>
<protein>
    <recommendedName>
        <fullName evidence="7">Glucosyl-3-phosphoglycerate synthase</fullName>
        <ecNumber evidence="6">2.4.1.266</ecNumber>
    </recommendedName>
</protein>
<organism evidence="12 13">
    <name type="scientific">Pelolinea submarina</name>
    <dbReference type="NCBI Taxonomy" id="913107"/>
    <lineage>
        <taxon>Bacteria</taxon>
        <taxon>Bacillati</taxon>
        <taxon>Chloroflexota</taxon>
        <taxon>Anaerolineae</taxon>
        <taxon>Anaerolineales</taxon>
        <taxon>Anaerolineaceae</taxon>
        <taxon>Pelolinea</taxon>
    </lineage>
</organism>
<dbReference type="InterPro" id="IPR001173">
    <property type="entry name" value="Glyco_trans_2-like"/>
</dbReference>
<dbReference type="AlphaFoldDB" id="A0A347ZVL0"/>
<dbReference type="OrthoDB" id="9797252at2"/>
<dbReference type="CDD" id="cd02440">
    <property type="entry name" value="AdoMet_MTases"/>
    <property type="match status" value="1"/>
</dbReference>
<dbReference type="SUPFAM" id="SSF53335">
    <property type="entry name" value="S-adenosyl-L-methionine-dependent methyltransferases"/>
    <property type="match status" value="1"/>
</dbReference>
<dbReference type="PANTHER" id="PTHR48090:SF10">
    <property type="entry name" value="GLUCOSYL-3-PHOSPHOGLYCERATE SYNTHASE"/>
    <property type="match status" value="1"/>
</dbReference>
<dbReference type="EC" id="2.4.1.266" evidence="6"/>